<dbReference type="InterPro" id="IPR011049">
    <property type="entry name" value="Serralysin-like_metalloprot_C"/>
</dbReference>
<evidence type="ECO:0000313" key="6">
    <source>
        <dbReference type="Proteomes" id="UP000477782"/>
    </source>
</evidence>
<dbReference type="Proteomes" id="UP000477782">
    <property type="component" value="Unassembled WGS sequence"/>
</dbReference>
<dbReference type="InterPro" id="IPR018511">
    <property type="entry name" value="Hemolysin-typ_Ca-bd_CS"/>
</dbReference>
<dbReference type="PANTHER" id="PTHR38340:SF1">
    <property type="entry name" value="S-LAYER PROTEIN"/>
    <property type="match status" value="1"/>
</dbReference>
<comment type="caution">
    <text evidence="5">The sequence shown here is derived from an EMBL/GenBank/DDBJ whole genome shotgun (WGS) entry which is preliminary data.</text>
</comment>
<organism evidence="5 6">
    <name type="scientific">Tabrizicola oligotrophica</name>
    <dbReference type="NCBI Taxonomy" id="2710650"/>
    <lineage>
        <taxon>Bacteria</taxon>
        <taxon>Pseudomonadati</taxon>
        <taxon>Pseudomonadota</taxon>
        <taxon>Alphaproteobacteria</taxon>
        <taxon>Rhodobacterales</taxon>
        <taxon>Paracoccaceae</taxon>
        <taxon>Tabrizicola</taxon>
    </lineage>
</organism>
<dbReference type="PRINTS" id="PR00313">
    <property type="entry name" value="CABNDNGRPT"/>
</dbReference>
<dbReference type="InterPro" id="IPR001343">
    <property type="entry name" value="Hemolysn_Ca-bd"/>
</dbReference>
<evidence type="ECO:0008006" key="7">
    <source>
        <dbReference type="Google" id="ProtNLM"/>
    </source>
</evidence>
<keyword evidence="6" id="KW-1185">Reference proteome</keyword>
<feature type="region of interest" description="Disordered" evidence="3">
    <location>
        <begin position="343"/>
        <end position="373"/>
    </location>
</feature>
<gene>
    <name evidence="5" type="ORF">G4Z14_03080</name>
</gene>
<dbReference type="Pfam" id="PF00353">
    <property type="entry name" value="HemolysinCabind"/>
    <property type="match status" value="6"/>
</dbReference>
<feature type="compositionally biased region" description="Low complexity" evidence="3">
    <location>
        <begin position="343"/>
        <end position="359"/>
    </location>
</feature>
<evidence type="ECO:0000313" key="5">
    <source>
        <dbReference type="EMBL" id="NEY89268.1"/>
    </source>
</evidence>
<comment type="subcellular location">
    <subcellularLocation>
        <location evidence="1">Secreted</location>
    </subcellularLocation>
</comment>
<dbReference type="EMBL" id="JAAIVJ010000001">
    <property type="protein sequence ID" value="NEY89268.1"/>
    <property type="molecule type" value="Genomic_DNA"/>
</dbReference>
<keyword evidence="2" id="KW-0964">Secreted</keyword>
<evidence type="ECO:0000256" key="4">
    <source>
        <dbReference type="SAM" id="SignalP"/>
    </source>
</evidence>
<dbReference type="GO" id="GO:0005509">
    <property type="term" value="F:calcium ion binding"/>
    <property type="evidence" value="ECO:0007669"/>
    <property type="project" value="InterPro"/>
</dbReference>
<dbReference type="PROSITE" id="PS00330">
    <property type="entry name" value="HEMOLYSIN_CALCIUM"/>
    <property type="match status" value="4"/>
</dbReference>
<evidence type="ECO:0000256" key="3">
    <source>
        <dbReference type="SAM" id="MobiDB-lite"/>
    </source>
</evidence>
<dbReference type="Gene3D" id="2.150.10.10">
    <property type="entry name" value="Serralysin-like metalloprotease, C-terminal"/>
    <property type="match status" value="5"/>
</dbReference>
<evidence type="ECO:0000256" key="2">
    <source>
        <dbReference type="ARBA" id="ARBA00022525"/>
    </source>
</evidence>
<feature type="signal peptide" evidence="4">
    <location>
        <begin position="1"/>
        <end position="21"/>
    </location>
</feature>
<accession>A0A6M0QP55</accession>
<protein>
    <recommendedName>
        <fullName evidence="7">Calcium-binding protein</fullName>
    </recommendedName>
</protein>
<dbReference type="AlphaFoldDB" id="A0A6M0QP55"/>
<dbReference type="GO" id="GO:0005576">
    <property type="term" value="C:extracellular region"/>
    <property type="evidence" value="ECO:0007669"/>
    <property type="project" value="UniProtKB-SubCell"/>
</dbReference>
<proteinExistence type="predicted"/>
<reference evidence="5 6" key="1">
    <citation type="submission" date="2020-02" db="EMBL/GenBank/DDBJ databases">
        <authorList>
            <person name="Chen W.-M."/>
        </authorList>
    </citation>
    <scope>NUCLEOTIDE SEQUENCE [LARGE SCALE GENOMIC DNA]</scope>
    <source>
        <strain evidence="5 6">KMS-5</strain>
    </source>
</reference>
<name>A0A6M0QP55_9RHOB</name>
<dbReference type="InterPro" id="IPR050557">
    <property type="entry name" value="RTX_toxin/Mannuronan_C5-epim"/>
</dbReference>
<sequence length="543" mass="54164">MDVATIANFLLFLGAFGASFALDTEESAGPRLEEDSLYDREAYDRTDRLGDADDEVTADADNLAWFMEGGNDALTASDGADFADLGRGDDRADMGAGNDLIAAQDGNDSVAGASGADLALGGGGDDWLDGGADHDSLAGETGEDLLTGGAGSDILAGGEGNDVISGFSQLGGASGSLSGADGADQMFGGTGDDRLILGRGDSATGGEGADRFEMDARWHDGNGPFTITDYRAGEDSLVLQYDPQIDPDSSLPLTPELEVQLSEDGLSSLVLLDGAVVAVVEGVTGLTAADISLLPDGDTDTGYRPEDFDATLPGSAADDRAAGSAGDDYGRFGAGDDAALGAAGEDSLLGDGGSDTLAGETGDDTLKGDDGDDALAGDGGNDALFGGLGADRLTGGDGVDRLWGGGGNDILSGGHADAAGGSEAVIDGADSLSGGDGDDLLLLGRGDLGLGGTGADIFWLDAATNAGAAAVATLHDYDADTDRIEIHYDRIYDQDMIEIAPTVAVLMGPMSAYAVITFNGEPLTHVTGATGLTAADLALVAAG</sequence>
<keyword evidence="4" id="KW-0732">Signal</keyword>
<dbReference type="PANTHER" id="PTHR38340">
    <property type="entry name" value="S-LAYER PROTEIN"/>
    <property type="match status" value="1"/>
</dbReference>
<feature type="region of interest" description="Disordered" evidence="3">
    <location>
        <begin position="294"/>
        <end position="325"/>
    </location>
</feature>
<dbReference type="RefSeq" id="WP_164623273.1">
    <property type="nucleotide sequence ID" value="NZ_JAAIVJ010000001.1"/>
</dbReference>
<dbReference type="SUPFAM" id="SSF51120">
    <property type="entry name" value="beta-Roll"/>
    <property type="match status" value="4"/>
</dbReference>
<feature type="chain" id="PRO_5027066789" description="Calcium-binding protein" evidence="4">
    <location>
        <begin position="22"/>
        <end position="543"/>
    </location>
</feature>
<evidence type="ECO:0000256" key="1">
    <source>
        <dbReference type="ARBA" id="ARBA00004613"/>
    </source>
</evidence>